<comment type="caution">
    <text evidence="5">The sequence shown here is derived from an EMBL/GenBank/DDBJ whole genome shotgun (WGS) entry which is preliminary data.</text>
</comment>
<feature type="region of interest" description="Disordered" evidence="2">
    <location>
        <begin position="1"/>
        <end position="44"/>
    </location>
</feature>
<dbReference type="Proteomes" id="UP001165080">
    <property type="component" value="Unassembled WGS sequence"/>
</dbReference>
<dbReference type="PANTHER" id="PTHR45629:SF7">
    <property type="entry name" value="DNA EXCISION REPAIR PROTEIN ERCC-6-RELATED"/>
    <property type="match status" value="1"/>
</dbReference>
<keyword evidence="1" id="KW-0378">Hydrolase</keyword>
<feature type="compositionally biased region" description="Acidic residues" evidence="2">
    <location>
        <begin position="463"/>
        <end position="488"/>
    </location>
</feature>
<dbReference type="Gene3D" id="3.40.50.10810">
    <property type="entry name" value="Tandem AAA-ATPase domain"/>
    <property type="match status" value="1"/>
</dbReference>
<dbReference type="SUPFAM" id="SSF52540">
    <property type="entry name" value="P-loop containing nucleoside triphosphate hydrolases"/>
    <property type="match status" value="2"/>
</dbReference>
<dbReference type="SMART" id="SM00487">
    <property type="entry name" value="DEXDc"/>
    <property type="match status" value="1"/>
</dbReference>
<dbReference type="GO" id="GO:0016787">
    <property type="term" value="F:hydrolase activity"/>
    <property type="evidence" value="ECO:0007669"/>
    <property type="project" value="UniProtKB-KW"/>
</dbReference>
<feature type="domain" description="Helicase C-terminal" evidence="4">
    <location>
        <begin position="519"/>
        <end position="678"/>
    </location>
</feature>
<dbReference type="Pfam" id="PF00176">
    <property type="entry name" value="SNF2-rel_dom"/>
    <property type="match status" value="1"/>
</dbReference>
<dbReference type="Gene3D" id="3.40.50.300">
    <property type="entry name" value="P-loop containing nucleotide triphosphate hydrolases"/>
    <property type="match status" value="1"/>
</dbReference>
<protein>
    <submittedName>
        <fullName evidence="5">Uncharacterized protein</fullName>
    </submittedName>
</protein>
<feature type="region of interest" description="Disordered" evidence="2">
    <location>
        <begin position="834"/>
        <end position="986"/>
    </location>
</feature>
<sequence>MHLPKSDDELEDFSKDDAADSSSEADNDANDKDNDNDEDDGPFFERLAPSVLATAAAAAGSSAPQPGSLVLGEQKQYVLAPAVAQKLYPHQVQGVTWLWNLFAMQRGGILGDDMGLGKTMQCSAFLAGLFSSQLIRRAIIIAPKTLIPHWIRELGVCGLRNLTCEFAGSDSERSAALRKAVGGRGIIVTTYGMVQHNSEQLARPAQSRGDRAFTWDVMFLDEGHKIKNPKMKLVEHLHKLPARVRVIISGTPIQNNLMEMHSLFDFSTPGLLSDAKTFKKNYERPITKGLDKEASARERQTGAAIAAELRQRVEPFFLRREKKEVLTSSACSASGPSTSSGSAAGSASQVGQSARALPRKNDLVVWLRLTPLQRKIYTAFLHTDSVRQVLNEKASPLAAITVLKKICDHPALLSQRAANGVISGAHRWAKHGRGANRGGGARLDGRRRETDDLEDFIVYSDEEDETDEGYNSSDEEPTSSGGDVDDLPAEWLGDAASMDSQLHRELEQRGAEASCKTAFVLKLLERLHAEDHRTLIFSQSKVMLNILEAGVKAMKLSYCRIDGDVSTAEERQAHVQRFQTSNIPVFLLSSQVGGLGLTLTAADRVIIVDPAWNPSVDDQSVDRAYRMGQTRDVVVYRLITCGTVEEKIYRRQVFKGGLFKTGTEEGIQFRYFTQTELRDLFAVTTEGLEQSTTQEQLHEMHTHQRNASEETRRHLEQLQKMDAVAGLHDHNLLFTQRPAEQAPSAQEGAAILSQMSGAGLVGVDAITNMLGSGLKLGGRVEDTKRQATLSHLQNEIADLTSRIRSSEFTISTGQCDRMPDRGAKIKESLREMRDRRDALLKSKTEITVLENRASGSTTQPSQPQPSRPQPSQPQPSQVQPSRTQPSQPQPSQVQLSQSQSSAASAPSAPQPSQSQPRPPAGQIGRRVFGGGLVSRSTGGSRASTDSAGASSGAAPSQGPEQENDGAAPRVEQHQQRVAAPSYSGGYTSSGGGISAATVGEGVPVHIAFDADEVVSFRTASDGTGARNVDDDATSNVIDLTDTP</sequence>
<keyword evidence="6" id="KW-1185">Reference proteome</keyword>
<dbReference type="InterPro" id="IPR000330">
    <property type="entry name" value="SNF2_N"/>
</dbReference>
<reference evidence="5 6" key="1">
    <citation type="journal article" date="2023" name="Commun. Biol.">
        <title>Reorganization of the ancestral sex-determining regions during the evolution of trioecy in Pleodorina starrii.</title>
        <authorList>
            <person name="Takahashi K."/>
            <person name="Suzuki S."/>
            <person name="Kawai-Toyooka H."/>
            <person name="Yamamoto K."/>
            <person name="Hamaji T."/>
            <person name="Ootsuki R."/>
            <person name="Yamaguchi H."/>
            <person name="Kawachi M."/>
            <person name="Higashiyama T."/>
            <person name="Nozaki H."/>
        </authorList>
    </citation>
    <scope>NUCLEOTIDE SEQUENCE [LARGE SCALE GENOMIC DNA]</scope>
    <source>
        <strain evidence="5 6">NIES-4479</strain>
    </source>
</reference>
<dbReference type="Gene3D" id="1.20.120.850">
    <property type="entry name" value="SWI2/SNF2 ATPases, N-terminal domain"/>
    <property type="match status" value="1"/>
</dbReference>
<dbReference type="EMBL" id="BRXU01000004">
    <property type="protein sequence ID" value="GLC51115.1"/>
    <property type="molecule type" value="Genomic_DNA"/>
</dbReference>
<dbReference type="PANTHER" id="PTHR45629">
    <property type="entry name" value="SNF2/RAD54 FAMILY MEMBER"/>
    <property type="match status" value="1"/>
</dbReference>
<evidence type="ECO:0000313" key="6">
    <source>
        <dbReference type="Proteomes" id="UP001165080"/>
    </source>
</evidence>
<dbReference type="Pfam" id="PF00271">
    <property type="entry name" value="Helicase_C"/>
    <property type="match status" value="1"/>
</dbReference>
<feature type="compositionally biased region" description="Polar residues" evidence="2">
    <location>
        <begin position="1033"/>
        <end position="1043"/>
    </location>
</feature>
<feature type="compositionally biased region" description="Basic and acidic residues" evidence="2">
    <location>
        <begin position="1"/>
        <end position="18"/>
    </location>
</feature>
<feature type="compositionally biased region" description="Basic and acidic residues" evidence="2">
    <location>
        <begin position="834"/>
        <end position="844"/>
    </location>
</feature>
<dbReference type="InterPro" id="IPR050496">
    <property type="entry name" value="SNF2_RAD54_helicase_repair"/>
</dbReference>
<dbReference type="GO" id="GO:0015616">
    <property type="term" value="F:DNA translocase activity"/>
    <property type="evidence" value="ECO:0007669"/>
    <property type="project" value="TreeGrafter"/>
</dbReference>
<proteinExistence type="predicted"/>
<evidence type="ECO:0000256" key="1">
    <source>
        <dbReference type="ARBA" id="ARBA00022801"/>
    </source>
</evidence>
<dbReference type="GO" id="GO:0005524">
    <property type="term" value="F:ATP binding"/>
    <property type="evidence" value="ECO:0007669"/>
    <property type="project" value="InterPro"/>
</dbReference>
<evidence type="ECO:0000313" key="5">
    <source>
        <dbReference type="EMBL" id="GLC51115.1"/>
    </source>
</evidence>
<dbReference type="PROSITE" id="PS51194">
    <property type="entry name" value="HELICASE_CTER"/>
    <property type="match status" value="1"/>
</dbReference>
<feature type="domain" description="Helicase ATP-binding" evidence="3">
    <location>
        <begin position="99"/>
        <end position="270"/>
    </location>
</feature>
<feature type="region of interest" description="Disordered" evidence="2">
    <location>
        <begin position="1020"/>
        <end position="1043"/>
    </location>
</feature>
<name>A0A9W6BG19_9CHLO</name>
<organism evidence="5 6">
    <name type="scientific">Pleodorina starrii</name>
    <dbReference type="NCBI Taxonomy" id="330485"/>
    <lineage>
        <taxon>Eukaryota</taxon>
        <taxon>Viridiplantae</taxon>
        <taxon>Chlorophyta</taxon>
        <taxon>core chlorophytes</taxon>
        <taxon>Chlorophyceae</taxon>
        <taxon>CS clade</taxon>
        <taxon>Chlamydomonadales</taxon>
        <taxon>Volvocaceae</taxon>
        <taxon>Pleodorina</taxon>
    </lineage>
</organism>
<dbReference type="InterPro" id="IPR027417">
    <property type="entry name" value="P-loop_NTPase"/>
</dbReference>
<accession>A0A9W6BG19</accession>
<feature type="compositionally biased region" description="Low complexity" evidence="2">
    <location>
        <begin position="874"/>
        <end position="915"/>
    </location>
</feature>
<evidence type="ECO:0000259" key="4">
    <source>
        <dbReference type="PROSITE" id="PS51194"/>
    </source>
</evidence>
<feature type="compositionally biased region" description="Low complexity" evidence="2">
    <location>
        <begin position="934"/>
        <end position="959"/>
    </location>
</feature>
<feature type="region of interest" description="Disordered" evidence="2">
    <location>
        <begin position="328"/>
        <end position="347"/>
    </location>
</feature>
<evidence type="ECO:0000259" key="3">
    <source>
        <dbReference type="PROSITE" id="PS51192"/>
    </source>
</evidence>
<gene>
    <name evidence="5" type="primary">PLEST007311</name>
    <name evidence="5" type="ORF">PLESTB_000467400</name>
</gene>
<dbReference type="InterPro" id="IPR038718">
    <property type="entry name" value="SNF2-like_sf"/>
</dbReference>
<feature type="compositionally biased region" description="Pro residues" evidence="2">
    <location>
        <begin position="862"/>
        <end position="873"/>
    </location>
</feature>
<dbReference type="InterPro" id="IPR001650">
    <property type="entry name" value="Helicase_C-like"/>
</dbReference>
<dbReference type="AlphaFoldDB" id="A0A9W6BG19"/>
<feature type="compositionally biased region" description="Acidic residues" evidence="2">
    <location>
        <begin position="23"/>
        <end position="42"/>
    </location>
</feature>
<dbReference type="PROSITE" id="PS51192">
    <property type="entry name" value="HELICASE_ATP_BIND_1"/>
    <property type="match status" value="1"/>
</dbReference>
<dbReference type="InterPro" id="IPR049730">
    <property type="entry name" value="SNF2/RAD54-like_C"/>
</dbReference>
<dbReference type="SMART" id="SM00490">
    <property type="entry name" value="HELICc"/>
    <property type="match status" value="1"/>
</dbReference>
<evidence type="ECO:0000256" key="2">
    <source>
        <dbReference type="SAM" id="MobiDB-lite"/>
    </source>
</evidence>
<dbReference type="InterPro" id="IPR014001">
    <property type="entry name" value="Helicase_ATP-bd"/>
</dbReference>
<dbReference type="CDD" id="cd18793">
    <property type="entry name" value="SF2_C_SNF"/>
    <property type="match status" value="1"/>
</dbReference>
<feature type="region of interest" description="Disordered" evidence="2">
    <location>
        <begin position="463"/>
        <end position="489"/>
    </location>
</feature>